<keyword evidence="3" id="KW-1185">Reference proteome</keyword>
<protein>
    <submittedName>
        <fullName evidence="2">Diguanylate cyclase</fullName>
    </submittedName>
</protein>
<dbReference type="RefSeq" id="WP_109015717.1">
    <property type="nucleotide sequence ID" value="NZ_BDOQ01000008.1"/>
</dbReference>
<organism evidence="2 3">
    <name type="scientific">Novimethylophilus kurashikiensis</name>
    <dbReference type="NCBI Taxonomy" id="1825523"/>
    <lineage>
        <taxon>Bacteria</taxon>
        <taxon>Pseudomonadati</taxon>
        <taxon>Pseudomonadota</taxon>
        <taxon>Betaproteobacteria</taxon>
        <taxon>Nitrosomonadales</taxon>
        <taxon>Methylophilaceae</taxon>
        <taxon>Novimethylophilus</taxon>
    </lineage>
</organism>
<sequence length="414" mass="45614">MLNHPNVSALKDQANRLIAYLGDKHRIKLKLSSALEAIAAIHQQRDWNTLRAWASDEGAPTIAPDEFELVWDANGACLQAAASQDFFRHSMVYGTAEQTREWLVRHVGQAIERGFGGLFLNLGLAYSIIPVGLQDKLISVDLGDSTGQAEFNLLRDLSAEEVVELLTTLHLNPGNGNFWVSLVNAFLKNMVERELEAGVPLTLPAVCDLLERMGRGVEQPSELLDPPVLAEFEALGPRAQASIQALILKRAEELRRFRAMAGFKQLFSASPSAQSYVHQLNSTTPLLIDLAFQGDEAMMRHQAALLLSGLTFAMQRKMSGAGVLKRPHVLGTHNIQYMLNPTIGRLIERARSAKWSILATAPREGVLINDTVGELVLGNTWHKIYFDGLDANAKSRVIEQLNASTVIMTPDGFH</sequence>
<evidence type="ECO:0000313" key="2">
    <source>
        <dbReference type="EMBL" id="GBG14526.1"/>
    </source>
</evidence>
<feature type="domain" description="Glyoxalase-related protein" evidence="1">
    <location>
        <begin position="4"/>
        <end position="61"/>
    </location>
</feature>
<reference evidence="2 3" key="1">
    <citation type="journal article" date="2018" name="Environ. Microbiol.">
        <title>Isolation and genomic characterization of Novimethylophilus kurashikiensis gen. nov. sp. nov., a new lanthanide-dependent methylotrophic species of Methylophilaceae.</title>
        <authorList>
            <person name="Lv H."/>
            <person name="Sahin N."/>
            <person name="Tani A."/>
        </authorList>
    </citation>
    <scope>NUCLEOTIDE SEQUENCE [LARGE SCALE GENOMIC DNA]</scope>
    <source>
        <strain evidence="2 3">La2-4</strain>
    </source>
</reference>
<proteinExistence type="predicted"/>
<dbReference type="AlphaFoldDB" id="A0A2R5F8H8"/>
<evidence type="ECO:0000259" key="1">
    <source>
        <dbReference type="Pfam" id="PF20066"/>
    </source>
</evidence>
<gene>
    <name evidence="2" type="ORF">NMK_2125</name>
</gene>
<dbReference type="Pfam" id="PF20066">
    <property type="entry name" value="Glyoxalase_8"/>
    <property type="match status" value="1"/>
</dbReference>
<dbReference type="InterPro" id="IPR045517">
    <property type="entry name" value="Glyoxalase_8"/>
</dbReference>
<dbReference type="EMBL" id="BDOQ01000008">
    <property type="protein sequence ID" value="GBG14526.1"/>
    <property type="molecule type" value="Genomic_DNA"/>
</dbReference>
<accession>A0A2R5F8H8</accession>
<name>A0A2R5F8H8_9PROT</name>
<dbReference type="Proteomes" id="UP000245081">
    <property type="component" value="Unassembled WGS sequence"/>
</dbReference>
<comment type="caution">
    <text evidence="2">The sequence shown here is derived from an EMBL/GenBank/DDBJ whole genome shotgun (WGS) entry which is preliminary data.</text>
</comment>
<dbReference type="OrthoDB" id="7350221at2"/>
<evidence type="ECO:0000313" key="3">
    <source>
        <dbReference type="Proteomes" id="UP000245081"/>
    </source>
</evidence>